<keyword evidence="6 8" id="KW-1133">Transmembrane helix</keyword>
<dbReference type="EMBL" id="JBEUWX010000002">
    <property type="protein sequence ID" value="MFA9949457.1"/>
    <property type="molecule type" value="Genomic_DNA"/>
</dbReference>
<keyword evidence="3 8" id="KW-0813">Transport</keyword>
<evidence type="ECO:0000256" key="1">
    <source>
        <dbReference type="ARBA" id="ARBA00004429"/>
    </source>
</evidence>
<feature type="domain" description="ABC transmembrane type-1" evidence="9">
    <location>
        <begin position="18"/>
        <end position="208"/>
    </location>
</feature>
<comment type="caution">
    <text evidence="10">The sequence shown here is derived from an EMBL/GenBank/DDBJ whole genome shotgun (WGS) entry which is preliminary data.</text>
</comment>
<keyword evidence="11" id="KW-1185">Reference proteome</keyword>
<evidence type="ECO:0000256" key="3">
    <source>
        <dbReference type="ARBA" id="ARBA00022448"/>
    </source>
</evidence>
<comment type="subcellular location">
    <subcellularLocation>
        <location evidence="1">Cell inner membrane</location>
        <topology evidence="1">Multi-pass membrane protein</topology>
    </subcellularLocation>
    <subcellularLocation>
        <location evidence="8">Cell membrane</location>
        <topology evidence="8">Multi-pass membrane protein</topology>
    </subcellularLocation>
</comment>
<evidence type="ECO:0000259" key="9">
    <source>
        <dbReference type="PROSITE" id="PS50928"/>
    </source>
</evidence>
<dbReference type="Gene3D" id="1.10.3720.10">
    <property type="entry name" value="MetI-like"/>
    <property type="match status" value="1"/>
</dbReference>
<gene>
    <name evidence="10" type="ORF">ABCS64_03790</name>
</gene>
<dbReference type="PROSITE" id="PS50928">
    <property type="entry name" value="ABC_TM1"/>
    <property type="match status" value="1"/>
</dbReference>
<dbReference type="Pfam" id="PF00528">
    <property type="entry name" value="BPD_transp_1"/>
    <property type="match status" value="1"/>
</dbReference>
<evidence type="ECO:0000256" key="5">
    <source>
        <dbReference type="ARBA" id="ARBA00022692"/>
    </source>
</evidence>
<evidence type="ECO:0000256" key="6">
    <source>
        <dbReference type="ARBA" id="ARBA00022989"/>
    </source>
</evidence>
<dbReference type="Proteomes" id="UP001574673">
    <property type="component" value="Unassembled WGS sequence"/>
</dbReference>
<evidence type="ECO:0000256" key="2">
    <source>
        <dbReference type="ARBA" id="ARBA00010072"/>
    </source>
</evidence>
<evidence type="ECO:0000256" key="7">
    <source>
        <dbReference type="ARBA" id="ARBA00023136"/>
    </source>
</evidence>
<feature type="transmembrane region" description="Helical" evidence="8">
    <location>
        <begin position="57"/>
        <end position="81"/>
    </location>
</feature>
<dbReference type="InterPro" id="IPR043429">
    <property type="entry name" value="ArtM/GltK/GlnP/TcyL/YhdX-like"/>
</dbReference>
<keyword evidence="7 8" id="KW-0472">Membrane</keyword>
<comment type="similarity">
    <text evidence="2">Belongs to the binding-protein-dependent transport system permease family. HisMQ subfamily.</text>
</comment>
<reference evidence="11" key="1">
    <citation type="submission" date="2024-06" db="EMBL/GenBank/DDBJ databases">
        <title>Radixoralia hellwigii gen. nov., sp nov., isolated from a root canal in the human oral cavity.</title>
        <authorList>
            <person name="Bartsch S."/>
            <person name="Wittmer A."/>
            <person name="Schulz A.-K."/>
            <person name="Neumann-Schaal M."/>
            <person name="Wolf J."/>
            <person name="Gronow S."/>
            <person name="Tennert C."/>
            <person name="Haecker G."/>
            <person name="Cieplik F."/>
            <person name="Al-Ahmad A."/>
        </authorList>
    </citation>
    <scope>NUCLEOTIDE SEQUENCE [LARGE SCALE GENOMIC DNA]</scope>
    <source>
        <strain evidence="11">Wk13</strain>
    </source>
</reference>
<dbReference type="InterPro" id="IPR000515">
    <property type="entry name" value="MetI-like"/>
</dbReference>
<protein>
    <submittedName>
        <fullName evidence="10">Amino acid ABC transporter permease</fullName>
    </submittedName>
</protein>
<dbReference type="PANTHER" id="PTHR30614:SF36">
    <property type="entry name" value="ABC TRANSPORTER MEMBRANE-SPANNING PERMEASE-GLUTAMINE TRANSPORT"/>
    <property type="match status" value="1"/>
</dbReference>
<dbReference type="RefSeq" id="WP_418890584.1">
    <property type="nucleotide sequence ID" value="NZ_JBEUWX010000002.1"/>
</dbReference>
<dbReference type="PANTHER" id="PTHR30614">
    <property type="entry name" value="MEMBRANE COMPONENT OF AMINO ACID ABC TRANSPORTER"/>
    <property type="match status" value="1"/>
</dbReference>
<evidence type="ECO:0000256" key="4">
    <source>
        <dbReference type="ARBA" id="ARBA00022475"/>
    </source>
</evidence>
<sequence length="218" mass="24674">MAEPVEWGAYAWRLLLGMKMTFAISVVSMGISILGGVLFGILMMLPSRLLRFCCRCYLELIRFIPLLVLLFIFYFGLAGWFDWHWEPYVVCIFVFSLWGIAEMGDLVRAALSSIDRHQSETALALGLSKAQTFRYVLLPQSIRRALPGIVNLLTRMVKTTALAALIGVVEVVKVAQQIIELHPSASFWIYGAVFVLYFIVCYPLSLLAARLEKQERES</sequence>
<feature type="transmembrane region" description="Helical" evidence="8">
    <location>
        <begin position="20"/>
        <end position="45"/>
    </location>
</feature>
<keyword evidence="5 8" id="KW-0812">Transmembrane</keyword>
<evidence type="ECO:0000313" key="10">
    <source>
        <dbReference type="EMBL" id="MFA9949457.1"/>
    </source>
</evidence>
<accession>A0ABV4UE76</accession>
<name>A0ABV4UE76_9RHOO</name>
<feature type="transmembrane region" description="Helical" evidence="8">
    <location>
        <begin position="185"/>
        <end position="209"/>
    </location>
</feature>
<dbReference type="CDD" id="cd06261">
    <property type="entry name" value="TM_PBP2"/>
    <property type="match status" value="1"/>
</dbReference>
<evidence type="ECO:0000256" key="8">
    <source>
        <dbReference type="RuleBase" id="RU363032"/>
    </source>
</evidence>
<dbReference type="SUPFAM" id="SSF161098">
    <property type="entry name" value="MetI-like"/>
    <property type="match status" value="1"/>
</dbReference>
<proteinExistence type="inferred from homology"/>
<evidence type="ECO:0000313" key="11">
    <source>
        <dbReference type="Proteomes" id="UP001574673"/>
    </source>
</evidence>
<dbReference type="NCBIfam" id="TIGR01726">
    <property type="entry name" value="HEQRo_perm_3TM"/>
    <property type="match status" value="1"/>
</dbReference>
<dbReference type="InterPro" id="IPR010065">
    <property type="entry name" value="AA_ABC_transptr_permease_3TM"/>
</dbReference>
<keyword evidence="4" id="KW-1003">Cell membrane</keyword>
<dbReference type="InterPro" id="IPR035906">
    <property type="entry name" value="MetI-like_sf"/>
</dbReference>
<organism evidence="10 11">
    <name type="scientific">Dentiradicibacter hellwigii</name>
    <dbReference type="NCBI Taxonomy" id="3149053"/>
    <lineage>
        <taxon>Bacteria</taxon>
        <taxon>Pseudomonadati</taxon>
        <taxon>Pseudomonadota</taxon>
        <taxon>Betaproteobacteria</taxon>
        <taxon>Rhodocyclales</taxon>
        <taxon>Rhodocyclaceae</taxon>
        <taxon>Dentiradicibacter</taxon>
    </lineage>
</organism>